<dbReference type="Pfam" id="PF03009">
    <property type="entry name" value="GDPD"/>
    <property type="match status" value="1"/>
</dbReference>
<comment type="catalytic activity">
    <reaction evidence="6">
        <text>a sn-glycero-3-phosphodiester + H2O = an alcohol + sn-glycerol 3-phosphate + H(+)</text>
        <dbReference type="Rhea" id="RHEA:12969"/>
        <dbReference type="ChEBI" id="CHEBI:15377"/>
        <dbReference type="ChEBI" id="CHEBI:15378"/>
        <dbReference type="ChEBI" id="CHEBI:30879"/>
        <dbReference type="ChEBI" id="CHEBI:57597"/>
        <dbReference type="ChEBI" id="CHEBI:83408"/>
        <dbReference type="EC" id="3.1.4.46"/>
    </reaction>
</comment>
<dbReference type="PANTHER" id="PTHR43620:SF7">
    <property type="entry name" value="GLYCEROPHOSPHODIESTER PHOSPHODIESTERASE GDPD5-RELATED"/>
    <property type="match status" value="1"/>
</dbReference>
<dbReference type="Gene3D" id="3.20.20.190">
    <property type="entry name" value="Phosphatidylinositol (PI) phosphodiesterase"/>
    <property type="match status" value="1"/>
</dbReference>
<dbReference type="PROSITE" id="PS51704">
    <property type="entry name" value="GP_PDE"/>
    <property type="match status" value="1"/>
</dbReference>
<dbReference type="GO" id="GO:0008889">
    <property type="term" value="F:glycerophosphodiester phosphodiesterase activity"/>
    <property type="evidence" value="ECO:0007669"/>
    <property type="project" value="UniProtKB-EC"/>
</dbReference>
<keyword evidence="10" id="KW-1185">Reference proteome</keyword>
<dbReference type="GO" id="GO:0006629">
    <property type="term" value="P:lipid metabolic process"/>
    <property type="evidence" value="ECO:0007669"/>
    <property type="project" value="InterPro"/>
</dbReference>
<dbReference type="AlphaFoldDB" id="A0A1G7CS20"/>
<accession>A0A1G7CS20</accession>
<name>A0A1G7CS20_9PROT</name>
<gene>
    <name evidence="9" type="ORF">SAMN04488071_2923</name>
</gene>
<dbReference type="STRING" id="637679.GCA_001550055_02998"/>
<feature type="chain" id="PRO_5010353684" description="glycerophosphodiester phosphodiesterase" evidence="7">
    <location>
        <begin position="27"/>
        <end position="78"/>
    </location>
</feature>
<evidence type="ECO:0000256" key="7">
    <source>
        <dbReference type="SAM" id="SignalP"/>
    </source>
</evidence>
<feature type="signal peptide" evidence="7">
    <location>
        <begin position="1"/>
        <end position="26"/>
    </location>
</feature>
<evidence type="ECO:0000256" key="6">
    <source>
        <dbReference type="ARBA" id="ARBA00047512"/>
    </source>
</evidence>
<keyword evidence="4" id="KW-0319">Glycerol metabolism</keyword>
<evidence type="ECO:0000313" key="10">
    <source>
        <dbReference type="Proteomes" id="UP000183685"/>
    </source>
</evidence>
<evidence type="ECO:0000313" key="9">
    <source>
        <dbReference type="EMBL" id="SDE42214.1"/>
    </source>
</evidence>
<evidence type="ECO:0000256" key="3">
    <source>
        <dbReference type="ARBA" id="ARBA00022729"/>
    </source>
</evidence>
<dbReference type="PANTHER" id="PTHR43620">
    <property type="entry name" value="GLYCEROPHOSPHORYL DIESTER PHOSPHODIESTERASE"/>
    <property type="match status" value="1"/>
</dbReference>
<comment type="similarity">
    <text evidence="1">Belongs to the glycerophosphoryl diester phosphodiesterase family.</text>
</comment>
<dbReference type="GO" id="GO:0042597">
    <property type="term" value="C:periplasmic space"/>
    <property type="evidence" value="ECO:0007669"/>
    <property type="project" value="TreeGrafter"/>
</dbReference>
<dbReference type="SUPFAM" id="SSF51695">
    <property type="entry name" value="PLC-like phosphodiesterases"/>
    <property type="match status" value="1"/>
</dbReference>
<evidence type="ECO:0000256" key="4">
    <source>
        <dbReference type="ARBA" id="ARBA00022798"/>
    </source>
</evidence>
<proteinExistence type="inferred from homology"/>
<dbReference type="EC" id="3.1.4.46" evidence="2"/>
<protein>
    <recommendedName>
        <fullName evidence="2">glycerophosphodiester phosphodiesterase</fullName>
        <ecNumber evidence="2">3.1.4.46</ecNumber>
    </recommendedName>
</protein>
<dbReference type="InterPro" id="IPR017946">
    <property type="entry name" value="PLC-like_Pdiesterase_TIM-brl"/>
</dbReference>
<dbReference type="InterPro" id="IPR030395">
    <property type="entry name" value="GP_PDE_dom"/>
</dbReference>
<evidence type="ECO:0000259" key="8">
    <source>
        <dbReference type="PROSITE" id="PS51704"/>
    </source>
</evidence>
<organism evidence="9 10">
    <name type="scientific">Kordiimonas lacus</name>
    <dbReference type="NCBI Taxonomy" id="637679"/>
    <lineage>
        <taxon>Bacteria</taxon>
        <taxon>Pseudomonadati</taxon>
        <taxon>Pseudomonadota</taxon>
        <taxon>Alphaproteobacteria</taxon>
        <taxon>Kordiimonadales</taxon>
        <taxon>Kordiimonadaceae</taxon>
        <taxon>Kordiimonas</taxon>
    </lineage>
</organism>
<dbReference type="Proteomes" id="UP000183685">
    <property type="component" value="Unassembled WGS sequence"/>
</dbReference>
<dbReference type="GO" id="GO:0006071">
    <property type="term" value="P:glycerol metabolic process"/>
    <property type="evidence" value="ECO:0007669"/>
    <property type="project" value="UniProtKB-KW"/>
</dbReference>
<dbReference type="EMBL" id="FNAK01000006">
    <property type="protein sequence ID" value="SDE42214.1"/>
    <property type="molecule type" value="Genomic_DNA"/>
</dbReference>
<reference evidence="9 10" key="1">
    <citation type="submission" date="2016-10" db="EMBL/GenBank/DDBJ databases">
        <authorList>
            <person name="de Groot N.N."/>
        </authorList>
    </citation>
    <scope>NUCLEOTIDE SEQUENCE [LARGE SCALE GENOMIC DNA]</scope>
    <source>
        <strain evidence="9 10">CGMCC 1.9109</strain>
    </source>
</reference>
<sequence>MVMDMRLKAFLGLALILVGGTPVVQANDSDPIVIAHRGASGYRPEHTLMAYRMGIEMGADYIEPNLVLTRAGKLVARP</sequence>
<feature type="domain" description="GP-PDE" evidence="8">
    <location>
        <begin position="31"/>
        <end position="78"/>
    </location>
</feature>
<evidence type="ECO:0000256" key="2">
    <source>
        <dbReference type="ARBA" id="ARBA00012247"/>
    </source>
</evidence>
<evidence type="ECO:0000256" key="1">
    <source>
        <dbReference type="ARBA" id="ARBA00007277"/>
    </source>
</evidence>
<evidence type="ECO:0000256" key="5">
    <source>
        <dbReference type="ARBA" id="ARBA00022801"/>
    </source>
</evidence>
<keyword evidence="5" id="KW-0378">Hydrolase</keyword>
<keyword evidence="3 7" id="KW-0732">Signal</keyword>